<dbReference type="GO" id="GO:0006352">
    <property type="term" value="P:DNA-templated transcription initiation"/>
    <property type="evidence" value="ECO:0007669"/>
    <property type="project" value="InterPro"/>
</dbReference>
<dbReference type="Gene3D" id="1.10.10.1330">
    <property type="entry name" value="RNA polymerase sigma-54 factor, core-binding domain"/>
    <property type="match status" value="1"/>
</dbReference>
<feature type="domain" description="RNA polymerase sigma factor 54 core-binding" evidence="10">
    <location>
        <begin position="109"/>
        <end position="291"/>
    </location>
</feature>
<dbReference type="GO" id="GO:0016779">
    <property type="term" value="F:nucleotidyltransferase activity"/>
    <property type="evidence" value="ECO:0007669"/>
    <property type="project" value="UniProtKB-KW"/>
</dbReference>
<reference evidence="11 12" key="1">
    <citation type="submission" date="2016-11" db="EMBL/GenBank/DDBJ databases">
        <authorList>
            <person name="Jaros S."/>
            <person name="Januszkiewicz K."/>
            <person name="Wedrychowicz H."/>
        </authorList>
    </citation>
    <scope>NUCLEOTIDE SEQUENCE [LARGE SCALE GENOMIC DNA]</scope>
    <source>
        <strain evidence="11 12">DSM 18119</strain>
    </source>
</reference>
<keyword evidence="2" id="KW-0240">DNA-directed RNA polymerase</keyword>
<gene>
    <name evidence="11" type="ORF">SAMN02745131_03064</name>
</gene>
<keyword evidence="6" id="KW-0731">Sigma factor</keyword>
<name>A0A1M5CX52_9BACT</name>
<dbReference type="InterPro" id="IPR007634">
    <property type="entry name" value="RNA_pol_sigma_54_DNA-bd"/>
</dbReference>
<comment type="similarity">
    <text evidence="1">Belongs to the sigma-54 factor family.</text>
</comment>
<keyword evidence="7" id="KW-0238">DNA-binding</keyword>
<dbReference type="STRING" id="1121884.SAMN02745131_03064"/>
<evidence type="ECO:0000256" key="6">
    <source>
        <dbReference type="ARBA" id="ARBA00023082"/>
    </source>
</evidence>
<dbReference type="InterPro" id="IPR000394">
    <property type="entry name" value="RNA_pol_sigma_54"/>
</dbReference>
<dbReference type="PROSITE" id="PS50044">
    <property type="entry name" value="SIGMA54_3"/>
    <property type="match status" value="1"/>
</dbReference>
<evidence type="ECO:0000259" key="10">
    <source>
        <dbReference type="Pfam" id="PF04963"/>
    </source>
</evidence>
<dbReference type="PRINTS" id="PR00045">
    <property type="entry name" value="SIGMA54FCT"/>
</dbReference>
<keyword evidence="3" id="KW-0808">Transferase</keyword>
<accession>A0A1M5CX52</accession>
<proteinExistence type="inferred from homology"/>
<keyword evidence="4" id="KW-0548">Nucleotidyltransferase</keyword>
<evidence type="ECO:0000256" key="8">
    <source>
        <dbReference type="ARBA" id="ARBA00023163"/>
    </source>
</evidence>
<dbReference type="GO" id="GO:0016987">
    <property type="term" value="F:sigma factor activity"/>
    <property type="evidence" value="ECO:0007669"/>
    <property type="project" value="UniProtKB-KW"/>
</dbReference>
<dbReference type="RefSeq" id="WP_072836200.1">
    <property type="nucleotide sequence ID" value="NZ_FQUU01000013.1"/>
</dbReference>
<dbReference type="PIRSF" id="PIRSF000774">
    <property type="entry name" value="RpoN"/>
    <property type="match status" value="1"/>
</dbReference>
<evidence type="ECO:0000256" key="3">
    <source>
        <dbReference type="ARBA" id="ARBA00022679"/>
    </source>
</evidence>
<dbReference type="GO" id="GO:0001216">
    <property type="term" value="F:DNA-binding transcription activator activity"/>
    <property type="evidence" value="ECO:0007669"/>
    <property type="project" value="InterPro"/>
</dbReference>
<dbReference type="GO" id="GO:0000428">
    <property type="term" value="C:DNA-directed RNA polymerase complex"/>
    <property type="evidence" value="ECO:0007669"/>
    <property type="project" value="UniProtKB-KW"/>
</dbReference>
<evidence type="ECO:0000256" key="1">
    <source>
        <dbReference type="ARBA" id="ARBA00008798"/>
    </source>
</evidence>
<protein>
    <submittedName>
        <fullName evidence="11">RNA polymerase, sigma 54 subunit, RpoN/SigL</fullName>
    </submittedName>
</protein>
<evidence type="ECO:0000259" key="9">
    <source>
        <dbReference type="Pfam" id="PF04552"/>
    </source>
</evidence>
<organism evidence="11 12">
    <name type="scientific">Flavisolibacter ginsengisoli DSM 18119</name>
    <dbReference type="NCBI Taxonomy" id="1121884"/>
    <lineage>
        <taxon>Bacteria</taxon>
        <taxon>Pseudomonadati</taxon>
        <taxon>Bacteroidota</taxon>
        <taxon>Chitinophagia</taxon>
        <taxon>Chitinophagales</taxon>
        <taxon>Chitinophagaceae</taxon>
        <taxon>Flavisolibacter</taxon>
    </lineage>
</organism>
<dbReference type="InterPro" id="IPR038709">
    <property type="entry name" value="RpoN_core-bd_sf"/>
</dbReference>
<evidence type="ECO:0000256" key="7">
    <source>
        <dbReference type="ARBA" id="ARBA00023125"/>
    </source>
</evidence>
<dbReference type="Gene3D" id="1.10.10.60">
    <property type="entry name" value="Homeodomain-like"/>
    <property type="match status" value="1"/>
</dbReference>
<dbReference type="OrthoDB" id="9814402at2"/>
<dbReference type="Proteomes" id="UP000184048">
    <property type="component" value="Unassembled WGS sequence"/>
</dbReference>
<dbReference type="EMBL" id="FQUU01000013">
    <property type="protein sequence ID" value="SHF59289.1"/>
    <property type="molecule type" value="Genomic_DNA"/>
</dbReference>
<evidence type="ECO:0000313" key="12">
    <source>
        <dbReference type="Proteomes" id="UP000184048"/>
    </source>
</evidence>
<keyword evidence="5" id="KW-0805">Transcription regulation</keyword>
<dbReference type="PROSITE" id="PS00718">
    <property type="entry name" value="SIGMA54_2"/>
    <property type="match status" value="1"/>
</dbReference>
<dbReference type="Pfam" id="PF04963">
    <property type="entry name" value="Sigma54_CBD"/>
    <property type="match status" value="1"/>
</dbReference>
<evidence type="ECO:0000313" key="11">
    <source>
        <dbReference type="EMBL" id="SHF59289.1"/>
    </source>
</evidence>
<dbReference type="PANTHER" id="PTHR32248">
    <property type="entry name" value="RNA POLYMERASE SIGMA-54 FACTOR"/>
    <property type="match status" value="1"/>
</dbReference>
<dbReference type="GO" id="GO:0003677">
    <property type="term" value="F:DNA binding"/>
    <property type="evidence" value="ECO:0007669"/>
    <property type="project" value="UniProtKB-KW"/>
</dbReference>
<feature type="domain" description="RNA polymerase sigma factor 54 DNA-binding" evidence="9">
    <location>
        <begin position="310"/>
        <end position="467"/>
    </location>
</feature>
<evidence type="ECO:0000256" key="5">
    <source>
        <dbReference type="ARBA" id="ARBA00023015"/>
    </source>
</evidence>
<dbReference type="AlphaFoldDB" id="A0A1M5CX52"/>
<keyword evidence="8" id="KW-0804">Transcription</keyword>
<evidence type="ECO:0000256" key="2">
    <source>
        <dbReference type="ARBA" id="ARBA00022478"/>
    </source>
</evidence>
<dbReference type="InterPro" id="IPR007046">
    <property type="entry name" value="RNA_pol_sigma_54_core-bd"/>
</dbReference>
<dbReference type="Pfam" id="PF04552">
    <property type="entry name" value="Sigma54_DBD"/>
    <property type="match status" value="1"/>
</dbReference>
<keyword evidence="12" id="KW-1185">Reference proteome</keyword>
<sequence length="471" mass="54835">MINQHLGQKQKLKILPQQIQLLNFFHLNTLELEQRIQQEIEDNPLLEDQKNEFEPVVDKFNKDSVQDYQDWEEYGYDDIPDYKVEYGCTLHNDKLPERPITNSFDYRISVKEQYKLTTDDPKEIELAEFIIDSLNECGLMEQKLEDLAEDISFKYNRWVEAEEIETILLKVQQLEPVGIGARCIKECLLIQLYRLNTKRPDVRTAVKLLEEHFNDLHNRNMDKIKAHLQIDEEELKIVLKLIATLKMKPVCELQEGINQNIVPDFIITRTGDTIEVQLFRQRSESLNINSSWKEMAENNAKVTTDKSAVQYIKNKLQSAQWFIHAVQQREGTMMKIMKAIVELQYDYFMTGDINQLKPMILKNIAEMVGVDISTVSRITCNKYAESPFGLLLLKDLFTEGIANQKGQVISNKVIQSAIEEVIDGEDKHNPYTDQQLVKILSQKGFSVARRTVAKYREQLQIPVSHVRGLWA</sequence>
<evidence type="ECO:0000256" key="4">
    <source>
        <dbReference type="ARBA" id="ARBA00022695"/>
    </source>
</evidence>
<dbReference type="NCBIfam" id="TIGR02395">
    <property type="entry name" value="rpoN_sigma"/>
    <property type="match status" value="1"/>
</dbReference>
<dbReference type="PANTHER" id="PTHR32248:SF4">
    <property type="entry name" value="RNA POLYMERASE SIGMA-54 FACTOR"/>
    <property type="match status" value="1"/>
</dbReference>
<dbReference type="Pfam" id="PF00309">
    <property type="entry name" value="Sigma54_AID"/>
    <property type="match status" value="1"/>
</dbReference>